<comment type="caution">
    <text evidence="2">The sequence shown here is derived from an EMBL/GenBank/DDBJ whole genome shotgun (WGS) entry which is preliminary data.</text>
</comment>
<reference evidence="2 3" key="1">
    <citation type="submission" date="2019-12" db="EMBL/GenBank/DDBJ databases">
        <title>Novel species isolated from a subtropical stream in China.</title>
        <authorList>
            <person name="Lu H."/>
        </authorList>
    </citation>
    <scope>NUCLEOTIDE SEQUENCE [LARGE SCALE GENOMIC DNA]</scope>
    <source>
        <strain evidence="2 3">CY42W</strain>
    </source>
</reference>
<sequence length="160" mass="17886">MRFLPVLLLSAAAAAQAAPNEALKPMAFLAGHCWKGEFPGGKQTDEHCFQWLLDGHALRDTHTVRAPGKPDYVGETLYYYDSAAGQVAYLYVENSGGHSRGTMKPSDTGLDFPETRFIAGGKELPYRAHWTTAPDAYEAVNEMYLKDKWVTQFKMLLRKQ</sequence>
<dbReference type="RefSeq" id="WP_161057457.1">
    <property type="nucleotide sequence ID" value="NZ_WWCT01000025.1"/>
</dbReference>
<dbReference type="EMBL" id="WWCT01000025">
    <property type="protein sequence ID" value="MYN29714.1"/>
    <property type="molecule type" value="Genomic_DNA"/>
</dbReference>
<evidence type="ECO:0008006" key="4">
    <source>
        <dbReference type="Google" id="ProtNLM"/>
    </source>
</evidence>
<keyword evidence="3" id="KW-1185">Reference proteome</keyword>
<proteinExistence type="predicted"/>
<keyword evidence="1" id="KW-0732">Signal</keyword>
<protein>
    <recommendedName>
        <fullName evidence="4">DUF4488 domain-containing protein</fullName>
    </recommendedName>
</protein>
<gene>
    <name evidence="2" type="ORF">GTP69_25240</name>
</gene>
<name>A0ABW9W7Z0_9BURK</name>
<feature type="signal peptide" evidence="1">
    <location>
        <begin position="1"/>
        <end position="17"/>
    </location>
</feature>
<evidence type="ECO:0000313" key="2">
    <source>
        <dbReference type="EMBL" id="MYN29714.1"/>
    </source>
</evidence>
<organism evidence="2 3">
    <name type="scientific">Duganella levis</name>
    <dbReference type="NCBI Taxonomy" id="2692169"/>
    <lineage>
        <taxon>Bacteria</taxon>
        <taxon>Pseudomonadati</taxon>
        <taxon>Pseudomonadota</taxon>
        <taxon>Betaproteobacteria</taxon>
        <taxon>Burkholderiales</taxon>
        <taxon>Oxalobacteraceae</taxon>
        <taxon>Telluria group</taxon>
        <taxon>Duganella</taxon>
    </lineage>
</organism>
<feature type="chain" id="PRO_5046795993" description="DUF4488 domain-containing protein" evidence="1">
    <location>
        <begin position="18"/>
        <end position="160"/>
    </location>
</feature>
<accession>A0ABW9W7Z0</accession>
<evidence type="ECO:0000256" key="1">
    <source>
        <dbReference type="SAM" id="SignalP"/>
    </source>
</evidence>
<dbReference type="Proteomes" id="UP000642144">
    <property type="component" value="Unassembled WGS sequence"/>
</dbReference>
<evidence type="ECO:0000313" key="3">
    <source>
        <dbReference type="Proteomes" id="UP000642144"/>
    </source>
</evidence>